<feature type="region of interest" description="Disordered" evidence="5">
    <location>
        <begin position="117"/>
        <end position="144"/>
    </location>
</feature>
<dbReference type="InterPro" id="IPR036318">
    <property type="entry name" value="FAD-bd_PCMH-like_sf"/>
</dbReference>
<dbReference type="SUPFAM" id="SSF56176">
    <property type="entry name" value="FAD-binding/transporter-associated domain-like"/>
    <property type="match status" value="1"/>
</dbReference>
<gene>
    <name evidence="7" type="ORF">CEP51_007621</name>
</gene>
<dbReference type="InterPro" id="IPR050416">
    <property type="entry name" value="FAD-linked_Oxidoreductase"/>
</dbReference>
<comment type="similarity">
    <text evidence="1">Belongs to the oxygen-dependent FAD-linked oxidoreductase family.</text>
</comment>
<evidence type="ECO:0000256" key="1">
    <source>
        <dbReference type="ARBA" id="ARBA00005466"/>
    </source>
</evidence>
<dbReference type="Proteomes" id="UP000287972">
    <property type="component" value="Unassembled WGS sequence"/>
</dbReference>
<dbReference type="InterPro" id="IPR006094">
    <property type="entry name" value="Oxid_FAD_bind_N"/>
</dbReference>
<dbReference type="InterPro" id="IPR016166">
    <property type="entry name" value="FAD-bd_PCMH"/>
</dbReference>
<dbReference type="PROSITE" id="PS51387">
    <property type="entry name" value="FAD_PCMH"/>
    <property type="match status" value="1"/>
</dbReference>
<organism evidence="7 8">
    <name type="scientific">Fusarium floridanum</name>
    <dbReference type="NCBI Taxonomy" id="1325733"/>
    <lineage>
        <taxon>Eukaryota</taxon>
        <taxon>Fungi</taxon>
        <taxon>Dikarya</taxon>
        <taxon>Ascomycota</taxon>
        <taxon>Pezizomycotina</taxon>
        <taxon>Sordariomycetes</taxon>
        <taxon>Hypocreomycetidae</taxon>
        <taxon>Hypocreales</taxon>
        <taxon>Nectriaceae</taxon>
        <taxon>Fusarium</taxon>
        <taxon>Fusarium solani species complex</taxon>
    </lineage>
</organism>
<keyword evidence="4" id="KW-0560">Oxidoreductase</keyword>
<sequence length="908" mass="98716">MQPLLTGHALSHFQQGTRLSGRTHRNFKPKAAPVSAQSLSTGSALRSKDPGHSDIRSAHRYGIQTTRLQEVSHGLFEISPRGLIPLPIKCDECAPCGACQRHDVPCSLDRSYRYAPEKSLSPAATSSRADTTQPVRKLEEDGTTKATTAHPPFLLLSSPEAMPADYGACWISDAELMHHYATVAYRTLSFSAHVAPTLQVDVPREAISHPFFLHEILAFSGFHLAYLYPSKRNSYILQASRHQSLAISGMRDALAASINAGNCHAIFATSLFLIMSAFAAFPSYEHRDCPKPIKALIDIFSLVSGLGGIFRSSEEDLLAGPLKGIFSPYPYVGSTDAVDSFLGRLPELRKTLSELPSSNQDTTQTLMASADALLFSITALPLSEQKLRIMVPICRAGAFVTFLYSAAAFLHSPVKRQNDAAAFCRDFKDTHQNITYLPDEAKYTGLNQDYFSATSWLGPACVIAPKTASDVSDTVKALVKGQIQFAIRGGGHMPIPNAANIDSSGVLVASASLNQLILDDEKETIEVGSGNKWTNVYEYLEPYKLAVVGGRAGLVGVPGFLLGGGISFFSNEHGWASANVVGFDCVLANGDIVSATAANEFSDLFWALRGGGNSFAIVTAVHLTTFSLPEVAVGEISYEQNVAEKFLDSTYDFAKFGSEDFKAGIEPRVQWIPSMGDPSYHAIIFYNGDSAAPSSLDNFTNTDNMGQASSTFRVRPSMYNWTEEADSSRGALRGLRARFSVVSIKANRQALQIIHDTFLDMVQESMTSIDGLVASLAFVPITERFLTVSGKNGGDPMAVDPSQAPYIQAEQTLLWSSSVDDEKIVQFLGDFNANVTDQLSGLDNVLSPYLYLNYADDTQAVFAGYPAANTDRFKEIRASYDPEMTFTDLMPGGWKVEDSVKRTRYGKQ</sequence>
<evidence type="ECO:0000259" key="6">
    <source>
        <dbReference type="PROSITE" id="PS51387"/>
    </source>
</evidence>
<feature type="region of interest" description="Disordered" evidence="5">
    <location>
        <begin position="28"/>
        <end position="56"/>
    </location>
</feature>
<keyword evidence="2" id="KW-0285">Flavoprotein</keyword>
<dbReference type="EMBL" id="NKCL01000184">
    <property type="protein sequence ID" value="RSL79108.1"/>
    <property type="molecule type" value="Genomic_DNA"/>
</dbReference>
<evidence type="ECO:0000313" key="8">
    <source>
        <dbReference type="Proteomes" id="UP000287972"/>
    </source>
</evidence>
<dbReference type="PANTHER" id="PTHR42973">
    <property type="entry name" value="BINDING OXIDOREDUCTASE, PUTATIVE (AFU_ORTHOLOGUE AFUA_1G17690)-RELATED"/>
    <property type="match status" value="1"/>
</dbReference>
<evidence type="ECO:0000256" key="4">
    <source>
        <dbReference type="ARBA" id="ARBA00023002"/>
    </source>
</evidence>
<evidence type="ECO:0000256" key="2">
    <source>
        <dbReference type="ARBA" id="ARBA00022630"/>
    </source>
</evidence>
<keyword evidence="3" id="KW-0274">FAD</keyword>
<dbReference type="Gene3D" id="3.30.465.10">
    <property type="match status" value="1"/>
</dbReference>
<evidence type="ECO:0000256" key="3">
    <source>
        <dbReference type="ARBA" id="ARBA00022827"/>
    </source>
</evidence>
<feature type="compositionally biased region" description="Polar residues" evidence="5">
    <location>
        <begin position="122"/>
        <end position="134"/>
    </location>
</feature>
<evidence type="ECO:0000313" key="7">
    <source>
        <dbReference type="EMBL" id="RSL79108.1"/>
    </source>
</evidence>
<protein>
    <recommendedName>
        <fullName evidence="6">FAD-binding PCMH-type domain-containing protein</fullName>
    </recommendedName>
</protein>
<dbReference type="AlphaFoldDB" id="A0A428RNR0"/>
<feature type="domain" description="FAD-binding PCMH-type" evidence="6">
    <location>
        <begin position="455"/>
        <end position="628"/>
    </location>
</feature>
<accession>A0A428RNR0</accession>
<dbReference type="GO" id="GO:0071949">
    <property type="term" value="F:FAD binding"/>
    <property type="evidence" value="ECO:0007669"/>
    <property type="project" value="InterPro"/>
</dbReference>
<name>A0A428RNR0_9HYPO</name>
<proteinExistence type="inferred from homology"/>
<comment type="caution">
    <text evidence="7">The sequence shown here is derived from an EMBL/GenBank/DDBJ whole genome shotgun (WGS) entry which is preliminary data.</text>
</comment>
<dbReference type="Pfam" id="PF01565">
    <property type="entry name" value="FAD_binding_4"/>
    <property type="match status" value="1"/>
</dbReference>
<feature type="compositionally biased region" description="Polar residues" evidence="5">
    <location>
        <begin position="35"/>
        <end position="44"/>
    </location>
</feature>
<keyword evidence="8" id="KW-1185">Reference proteome</keyword>
<reference evidence="7 8" key="1">
    <citation type="submission" date="2017-06" db="EMBL/GenBank/DDBJ databases">
        <title>Comparative genomic analysis of Ambrosia Fusariam Clade fungi.</title>
        <authorList>
            <person name="Stajich J.E."/>
            <person name="Carrillo J."/>
            <person name="Kijimoto T."/>
            <person name="Eskalen A."/>
            <person name="O'Donnell K."/>
            <person name="Kasson M."/>
        </authorList>
    </citation>
    <scope>NUCLEOTIDE SEQUENCE [LARGE SCALE GENOMIC DNA]</scope>
    <source>
        <strain evidence="7 8">NRRL62606</strain>
    </source>
</reference>
<dbReference type="GO" id="GO:0016491">
    <property type="term" value="F:oxidoreductase activity"/>
    <property type="evidence" value="ECO:0007669"/>
    <property type="project" value="UniProtKB-KW"/>
</dbReference>
<dbReference type="InterPro" id="IPR016169">
    <property type="entry name" value="FAD-bd_PCMH_sub2"/>
</dbReference>
<dbReference type="PANTHER" id="PTHR42973:SF53">
    <property type="entry name" value="FAD-BINDING PCMH-TYPE DOMAIN-CONTAINING PROTEIN-RELATED"/>
    <property type="match status" value="1"/>
</dbReference>
<feature type="compositionally biased region" description="Basic and acidic residues" evidence="5">
    <location>
        <begin position="46"/>
        <end position="56"/>
    </location>
</feature>
<evidence type="ECO:0000256" key="5">
    <source>
        <dbReference type="SAM" id="MobiDB-lite"/>
    </source>
</evidence>